<feature type="compositionally biased region" description="Polar residues" evidence="1">
    <location>
        <begin position="327"/>
        <end position="346"/>
    </location>
</feature>
<accession>A0A0J1B5I0</accession>
<dbReference type="STRING" id="595434.RISK_005906"/>
<feature type="domain" description="SnoaL-like" evidence="2">
    <location>
        <begin position="68"/>
        <end position="153"/>
    </location>
</feature>
<proteinExistence type="predicted"/>
<sequence length="346" mass="37976">MLFVLLDRQSLLTCRLEHFEMNTGPTLLLGACLTAAILGSVGSDVIAQDGQPAAVDSNSRQAVQERLQQYADAFNHRELDSLPQFVAADVRYRDQTSGREANSATELIDQIRAAVETEPTLKLSATVEEVEQTETNQATVRGTTTLTSDQAPEETSSFEITLSKRSADWVITTIIERATDEASSVDSANPIEALGWLVGTWNEDSENGLQSKIDFLPGRRFIRRTFQVGSETEPVGYEMIGYDPQSNRVKSWTYFADGSFGNGYWAGEEDHWRMEMTQTLADGGQATATCIVRPIDRDTMTVRIISRVLNGEPLPNGEAVTLKRQTDTTATDEPSPNTATPSGANQ</sequence>
<dbReference type="EMBL" id="LECT01000046">
    <property type="protein sequence ID" value="KLU02080.1"/>
    <property type="molecule type" value="Genomic_DNA"/>
</dbReference>
<dbReference type="Gene3D" id="3.10.450.50">
    <property type="match status" value="1"/>
</dbReference>
<evidence type="ECO:0000313" key="3">
    <source>
        <dbReference type="EMBL" id="KLU02080.1"/>
    </source>
</evidence>
<organism evidence="3 4">
    <name type="scientific">Rhodopirellula islandica</name>
    <dbReference type="NCBI Taxonomy" id="595434"/>
    <lineage>
        <taxon>Bacteria</taxon>
        <taxon>Pseudomonadati</taxon>
        <taxon>Planctomycetota</taxon>
        <taxon>Planctomycetia</taxon>
        <taxon>Pirellulales</taxon>
        <taxon>Pirellulaceae</taxon>
        <taxon>Rhodopirellula</taxon>
    </lineage>
</organism>
<dbReference type="Proteomes" id="UP000036367">
    <property type="component" value="Unassembled WGS sequence"/>
</dbReference>
<evidence type="ECO:0000313" key="4">
    <source>
        <dbReference type="Proteomes" id="UP000036367"/>
    </source>
</evidence>
<dbReference type="Pfam" id="PF12680">
    <property type="entry name" value="SnoaL_2"/>
    <property type="match status" value="1"/>
</dbReference>
<comment type="caution">
    <text evidence="3">The sequence shown here is derived from an EMBL/GenBank/DDBJ whole genome shotgun (WGS) entry which is preliminary data.</text>
</comment>
<feature type="region of interest" description="Disordered" evidence="1">
    <location>
        <begin position="314"/>
        <end position="346"/>
    </location>
</feature>
<dbReference type="PATRIC" id="fig|595434.4.peg.5607"/>
<evidence type="ECO:0000256" key="1">
    <source>
        <dbReference type="SAM" id="MobiDB-lite"/>
    </source>
</evidence>
<dbReference type="AlphaFoldDB" id="A0A0J1B5I0"/>
<protein>
    <submittedName>
        <fullName evidence="3">Signal peptide protein</fullName>
    </submittedName>
</protein>
<gene>
    <name evidence="3" type="ORF">RISK_005906</name>
</gene>
<name>A0A0J1B5I0_RHOIS</name>
<dbReference type="InterPro" id="IPR037401">
    <property type="entry name" value="SnoaL-like"/>
</dbReference>
<keyword evidence="4" id="KW-1185">Reference proteome</keyword>
<dbReference type="SUPFAM" id="SSF54427">
    <property type="entry name" value="NTF2-like"/>
    <property type="match status" value="1"/>
</dbReference>
<dbReference type="InterPro" id="IPR032710">
    <property type="entry name" value="NTF2-like_dom_sf"/>
</dbReference>
<reference evidence="3" key="1">
    <citation type="submission" date="2015-05" db="EMBL/GenBank/DDBJ databases">
        <title>Permanent draft genome of Rhodopirellula islandicus K833.</title>
        <authorList>
            <person name="Kizina J."/>
            <person name="Richter M."/>
            <person name="Glockner F.O."/>
            <person name="Harder J."/>
        </authorList>
    </citation>
    <scope>NUCLEOTIDE SEQUENCE [LARGE SCALE GENOMIC DNA]</scope>
    <source>
        <strain evidence="3">K833</strain>
    </source>
</reference>
<evidence type="ECO:0000259" key="2">
    <source>
        <dbReference type="Pfam" id="PF12680"/>
    </source>
</evidence>